<dbReference type="STRING" id="3476.A0A2P5C4W2"/>
<gene>
    <name evidence="7" type="ORF">PanWU01x14_183830</name>
</gene>
<evidence type="ECO:0000256" key="5">
    <source>
        <dbReference type="ARBA" id="ARBA00022857"/>
    </source>
</evidence>
<dbReference type="Pfam" id="PF00724">
    <property type="entry name" value="Oxidored_FMN"/>
    <property type="match status" value="1"/>
</dbReference>
<dbReference type="CDD" id="cd02933">
    <property type="entry name" value="OYE_like_FMN"/>
    <property type="match status" value="1"/>
</dbReference>
<dbReference type="EMBL" id="JXTB01000175">
    <property type="protein sequence ID" value="PON56024.1"/>
    <property type="molecule type" value="Genomic_DNA"/>
</dbReference>
<evidence type="ECO:0000256" key="4">
    <source>
        <dbReference type="ARBA" id="ARBA00022643"/>
    </source>
</evidence>
<dbReference type="Proteomes" id="UP000237105">
    <property type="component" value="Unassembled WGS sequence"/>
</dbReference>
<keyword evidence="5" id="KW-0521">NADP</keyword>
<evidence type="ECO:0000256" key="2">
    <source>
        <dbReference type="ARBA" id="ARBA00005979"/>
    </source>
</evidence>
<name>A0A2P5C4W2_PARAD</name>
<evidence type="ECO:0000256" key="1">
    <source>
        <dbReference type="ARBA" id="ARBA00001917"/>
    </source>
</evidence>
<evidence type="ECO:0000313" key="7">
    <source>
        <dbReference type="EMBL" id="PON56024.1"/>
    </source>
</evidence>
<accession>A0A2P5C4W2</accession>
<evidence type="ECO:0000313" key="8">
    <source>
        <dbReference type="Proteomes" id="UP000237105"/>
    </source>
</evidence>
<dbReference type="PANTHER" id="PTHR22893:SF91">
    <property type="entry name" value="NADPH DEHYDROGENASE 2-RELATED"/>
    <property type="match status" value="1"/>
</dbReference>
<reference evidence="8" key="1">
    <citation type="submission" date="2016-06" db="EMBL/GenBank/DDBJ databases">
        <title>Parallel loss of symbiosis genes in relatives of nitrogen-fixing non-legume Parasponia.</title>
        <authorList>
            <person name="Van Velzen R."/>
            <person name="Holmer R."/>
            <person name="Bu F."/>
            <person name="Rutten L."/>
            <person name="Van Zeijl A."/>
            <person name="Liu W."/>
            <person name="Santuari L."/>
            <person name="Cao Q."/>
            <person name="Sharma T."/>
            <person name="Shen D."/>
            <person name="Roswanjaya Y."/>
            <person name="Wardhani T."/>
            <person name="Kalhor M.S."/>
            <person name="Jansen J."/>
            <person name="Van den Hoogen J."/>
            <person name="Gungor B."/>
            <person name="Hartog M."/>
            <person name="Hontelez J."/>
            <person name="Verver J."/>
            <person name="Yang W.-C."/>
            <person name="Schijlen E."/>
            <person name="Repin R."/>
            <person name="Schilthuizen M."/>
            <person name="Schranz E."/>
            <person name="Heidstra R."/>
            <person name="Miyata K."/>
            <person name="Fedorova E."/>
            <person name="Kohlen W."/>
            <person name="Bisseling T."/>
            <person name="Smit S."/>
            <person name="Geurts R."/>
        </authorList>
    </citation>
    <scope>NUCLEOTIDE SEQUENCE [LARGE SCALE GENOMIC DNA]</scope>
    <source>
        <strain evidence="8">cv. WU1-14</strain>
    </source>
</reference>
<keyword evidence="4" id="KW-0288">FMN</keyword>
<keyword evidence="8" id="KW-1185">Reference proteome</keyword>
<proteinExistence type="inferred from homology"/>
<dbReference type="SUPFAM" id="SSF51395">
    <property type="entry name" value="FMN-linked oxidoreductases"/>
    <property type="match status" value="1"/>
</dbReference>
<dbReference type="GO" id="GO:0010181">
    <property type="term" value="F:FMN binding"/>
    <property type="evidence" value="ECO:0007669"/>
    <property type="project" value="InterPro"/>
</dbReference>
<dbReference type="AlphaFoldDB" id="A0A2P5C4W2"/>
<evidence type="ECO:0000259" key="6">
    <source>
        <dbReference type="Pfam" id="PF00724"/>
    </source>
</evidence>
<sequence length="318" mass="36011">MFLSRMPSYTTLKELPKEAFSFLRPLYENVPGIWTKEQVEAWKPIVDAVHAKVGTFFCQIWHCGRISNTIFHPNGEAPISSSDKPISAQLHDNGFDVIEFSPPRRLRTDEIPHIVNDFRVAARNAIEAGFDGVEIHGANGYLIDQFLKDQVSDRTDKYGGSLENRCRFAFEVVEAVSKEIGADRVGLRLSPFSTYNDSGDSNPNQLALHLAENLNKYGILYLPRDRAKNDKRSSKGRDPTQGSFIVAGAYTRDEDNRVVAKNHADLIAYGRLFLANPDLPKRFELNAPLNKYDRSTFYTSDPVVGYTDYPFLDQEKRN</sequence>
<comment type="similarity">
    <text evidence="2">Belongs to the NADH:flavin oxidoreductase/NADH oxidase family.</text>
</comment>
<keyword evidence="3" id="KW-0285">Flavoprotein</keyword>
<dbReference type="InterPro" id="IPR013785">
    <property type="entry name" value="Aldolase_TIM"/>
</dbReference>
<organism evidence="7 8">
    <name type="scientific">Parasponia andersonii</name>
    <name type="common">Sponia andersonii</name>
    <dbReference type="NCBI Taxonomy" id="3476"/>
    <lineage>
        <taxon>Eukaryota</taxon>
        <taxon>Viridiplantae</taxon>
        <taxon>Streptophyta</taxon>
        <taxon>Embryophyta</taxon>
        <taxon>Tracheophyta</taxon>
        <taxon>Spermatophyta</taxon>
        <taxon>Magnoliopsida</taxon>
        <taxon>eudicotyledons</taxon>
        <taxon>Gunneridae</taxon>
        <taxon>Pentapetalae</taxon>
        <taxon>rosids</taxon>
        <taxon>fabids</taxon>
        <taxon>Rosales</taxon>
        <taxon>Cannabaceae</taxon>
        <taxon>Parasponia</taxon>
    </lineage>
</organism>
<protein>
    <submittedName>
        <fullName evidence="7">NADH:flavin oxidoreductase/NADH oxidase, N-terminal</fullName>
    </submittedName>
</protein>
<comment type="caution">
    <text evidence="7">The sequence shown here is derived from an EMBL/GenBank/DDBJ whole genome shotgun (WGS) entry which is preliminary data.</text>
</comment>
<dbReference type="Gene3D" id="3.20.20.70">
    <property type="entry name" value="Aldolase class I"/>
    <property type="match status" value="1"/>
</dbReference>
<dbReference type="OrthoDB" id="1663137at2759"/>
<dbReference type="GO" id="GO:0016491">
    <property type="term" value="F:oxidoreductase activity"/>
    <property type="evidence" value="ECO:0007669"/>
    <property type="project" value="InterPro"/>
</dbReference>
<feature type="domain" description="NADH:flavin oxidoreductase/NADH oxidase N-terminal" evidence="6">
    <location>
        <begin position="27"/>
        <end position="289"/>
    </location>
</feature>
<dbReference type="InterPro" id="IPR045247">
    <property type="entry name" value="Oye-like"/>
</dbReference>
<dbReference type="PANTHER" id="PTHR22893">
    <property type="entry name" value="NADH OXIDOREDUCTASE-RELATED"/>
    <property type="match status" value="1"/>
</dbReference>
<evidence type="ECO:0000256" key="3">
    <source>
        <dbReference type="ARBA" id="ARBA00022630"/>
    </source>
</evidence>
<comment type="cofactor">
    <cofactor evidence="1">
        <name>FMN</name>
        <dbReference type="ChEBI" id="CHEBI:58210"/>
    </cofactor>
</comment>
<dbReference type="InterPro" id="IPR001155">
    <property type="entry name" value="OxRdtase_FMN_N"/>
</dbReference>